<gene>
    <name evidence="5" type="ORF">SLS63_002696</name>
</gene>
<dbReference type="EC" id="3.1.1.-" evidence="3"/>
<dbReference type="InterPro" id="IPR029058">
    <property type="entry name" value="AB_hydrolase_fold"/>
</dbReference>
<dbReference type="PANTHER" id="PTHR43918:SF4">
    <property type="entry name" value="CARBOXYLIC ESTER HYDROLASE"/>
    <property type="match status" value="1"/>
</dbReference>
<dbReference type="Pfam" id="PF00135">
    <property type="entry name" value="COesterase"/>
    <property type="match status" value="1"/>
</dbReference>
<accession>A0ABR1PIH2</accession>
<dbReference type="InterPro" id="IPR050654">
    <property type="entry name" value="AChE-related_enzymes"/>
</dbReference>
<evidence type="ECO:0000259" key="4">
    <source>
        <dbReference type="Pfam" id="PF00135"/>
    </source>
</evidence>
<comment type="similarity">
    <text evidence="1 3">Belongs to the type-B carboxylesterase/lipase family.</text>
</comment>
<dbReference type="SUPFAM" id="SSF53474">
    <property type="entry name" value="alpha/beta-Hydrolases"/>
    <property type="match status" value="1"/>
</dbReference>
<dbReference type="Proteomes" id="UP001430848">
    <property type="component" value="Unassembled WGS sequence"/>
</dbReference>
<dbReference type="PROSITE" id="PS00122">
    <property type="entry name" value="CARBOXYLESTERASE_B_1"/>
    <property type="match status" value="1"/>
</dbReference>
<keyword evidence="6" id="KW-1185">Reference proteome</keyword>
<feature type="domain" description="Carboxylesterase type B" evidence="4">
    <location>
        <begin position="15"/>
        <end position="372"/>
    </location>
</feature>
<dbReference type="InterPro" id="IPR002018">
    <property type="entry name" value="CarbesteraseB"/>
</dbReference>
<dbReference type="PANTHER" id="PTHR43918">
    <property type="entry name" value="ACETYLCHOLINESTERASE"/>
    <property type="match status" value="1"/>
</dbReference>
<evidence type="ECO:0000313" key="5">
    <source>
        <dbReference type="EMBL" id="KAK7737567.1"/>
    </source>
</evidence>
<evidence type="ECO:0000313" key="6">
    <source>
        <dbReference type="Proteomes" id="UP001430848"/>
    </source>
</evidence>
<evidence type="ECO:0000256" key="2">
    <source>
        <dbReference type="ARBA" id="ARBA00022801"/>
    </source>
</evidence>
<evidence type="ECO:0000256" key="1">
    <source>
        <dbReference type="ARBA" id="ARBA00005964"/>
    </source>
</evidence>
<name>A0ABR1PIH2_DIAER</name>
<dbReference type="Gene3D" id="3.40.50.1820">
    <property type="entry name" value="alpha/beta hydrolase"/>
    <property type="match status" value="1"/>
</dbReference>
<keyword evidence="2 3" id="KW-0378">Hydrolase</keyword>
<sequence length="384" mass="41005">MSNLVRTSMEISKPMIGVSFNYRVSTFGFAAGQQLRDAGMTNIGLHDQRMALRWIQENIEFFGGDPRRVTIQGESAGALSVGFHLLANGGEPDGLFSSAIAESGGPFLAKPADDETAQDSQFTKLLEYTGCSNSSSAISCLRDVPADALKAASANLSWYPIIDNDLWTDLPSDALGKGAFAKVPLLTGTNTNEGTPFVPLFSSIGADSPADFAAATKIFHAPFPVSNGTIDQLNQLYDAAVANSPDTGLGTVLSYPAPPYGSEYGKISLLLGDLLFIAGRRITAESWAAHNATVYSYRFDTVPGDLDPLTLGAAHFQEVAVVFGDTEGLGYESNPFAVSSLDLRNKYINMSKLMGRMWVNFVNDGNPNYGASSSTSAFLHFMVL</sequence>
<dbReference type="InterPro" id="IPR019826">
    <property type="entry name" value="Carboxylesterase_B_AS"/>
</dbReference>
<protein>
    <recommendedName>
        <fullName evidence="3">Carboxylic ester hydrolase</fullName>
        <ecNumber evidence="3">3.1.1.-</ecNumber>
    </recommendedName>
</protein>
<organism evidence="5 6">
    <name type="scientific">Diaporthe eres</name>
    <name type="common">Phomopsis oblonga</name>
    <dbReference type="NCBI Taxonomy" id="83184"/>
    <lineage>
        <taxon>Eukaryota</taxon>
        <taxon>Fungi</taxon>
        <taxon>Dikarya</taxon>
        <taxon>Ascomycota</taxon>
        <taxon>Pezizomycotina</taxon>
        <taxon>Sordariomycetes</taxon>
        <taxon>Sordariomycetidae</taxon>
        <taxon>Diaporthales</taxon>
        <taxon>Diaporthaceae</taxon>
        <taxon>Diaporthe</taxon>
        <taxon>Diaporthe eres species complex</taxon>
    </lineage>
</organism>
<reference evidence="5 6" key="1">
    <citation type="submission" date="2024-02" db="EMBL/GenBank/DDBJ databases">
        <title>De novo assembly and annotation of 12 fungi associated with fruit tree decline syndrome in Ontario, Canada.</title>
        <authorList>
            <person name="Sulman M."/>
            <person name="Ellouze W."/>
            <person name="Ilyukhin E."/>
        </authorList>
    </citation>
    <scope>NUCLEOTIDE SEQUENCE [LARGE SCALE GENOMIC DNA]</scope>
    <source>
        <strain evidence="5 6">M169</strain>
    </source>
</reference>
<comment type="caution">
    <text evidence="5">The sequence shown here is derived from an EMBL/GenBank/DDBJ whole genome shotgun (WGS) entry which is preliminary data.</text>
</comment>
<proteinExistence type="inferred from homology"/>
<evidence type="ECO:0000256" key="3">
    <source>
        <dbReference type="RuleBase" id="RU361235"/>
    </source>
</evidence>
<dbReference type="EMBL" id="JAKNSF020000007">
    <property type="protein sequence ID" value="KAK7737567.1"/>
    <property type="molecule type" value="Genomic_DNA"/>
</dbReference>